<dbReference type="STRING" id="584787.GCA_001247655_00107"/>
<comment type="subcellular location">
    <subcellularLocation>
        <location evidence="1">Cell membrane</location>
        <topology evidence="1">Multi-pass membrane protein</topology>
    </subcellularLocation>
</comment>
<proteinExistence type="predicted"/>
<name>A0A3N1PJ91_9GAMM</name>
<feature type="transmembrane region" description="Helical" evidence="6">
    <location>
        <begin position="21"/>
        <end position="46"/>
    </location>
</feature>
<accession>A0A3N1PJ91</accession>
<dbReference type="EMBL" id="RJUL01000003">
    <property type="protein sequence ID" value="ROQ28705.1"/>
    <property type="molecule type" value="Genomic_DNA"/>
</dbReference>
<comment type="caution">
    <text evidence="8">The sequence shown here is derived from an EMBL/GenBank/DDBJ whole genome shotgun (WGS) entry which is preliminary data.</text>
</comment>
<dbReference type="PANTHER" id="PTHR36115">
    <property type="entry name" value="PROLINE-RICH ANTIGEN HOMOLOG-RELATED"/>
    <property type="match status" value="1"/>
</dbReference>
<dbReference type="Proteomes" id="UP000268033">
    <property type="component" value="Unassembled WGS sequence"/>
</dbReference>
<evidence type="ECO:0000313" key="8">
    <source>
        <dbReference type="EMBL" id="ROQ28705.1"/>
    </source>
</evidence>
<evidence type="ECO:0000256" key="4">
    <source>
        <dbReference type="ARBA" id="ARBA00022989"/>
    </source>
</evidence>
<dbReference type="InterPro" id="IPR051791">
    <property type="entry name" value="Pra-immunoreactive"/>
</dbReference>
<organism evidence="8 9">
    <name type="scientific">Gallaecimonas pentaromativorans</name>
    <dbReference type="NCBI Taxonomy" id="584787"/>
    <lineage>
        <taxon>Bacteria</taxon>
        <taxon>Pseudomonadati</taxon>
        <taxon>Pseudomonadota</taxon>
        <taxon>Gammaproteobacteria</taxon>
        <taxon>Enterobacterales</taxon>
        <taxon>Gallaecimonadaceae</taxon>
        <taxon>Gallaecimonas</taxon>
    </lineage>
</organism>
<keyword evidence="5 6" id="KW-0472">Membrane</keyword>
<dbReference type="Pfam" id="PF06271">
    <property type="entry name" value="RDD"/>
    <property type="match status" value="1"/>
</dbReference>
<dbReference type="AlphaFoldDB" id="A0A3N1PJ91"/>
<evidence type="ECO:0000256" key="6">
    <source>
        <dbReference type="SAM" id="Phobius"/>
    </source>
</evidence>
<keyword evidence="9" id="KW-1185">Reference proteome</keyword>
<dbReference type="PANTHER" id="PTHR36115:SF10">
    <property type="entry name" value="RDD DOMAIN-CONTAINING PROTEIN"/>
    <property type="match status" value="1"/>
</dbReference>
<evidence type="ECO:0000256" key="2">
    <source>
        <dbReference type="ARBA" id="ARBA00022475"/>
    </source>
</evidence>
<evidence type="ECO:0000256" key="1">
    <source>
        <dbReference type="ARBA" id="ARBA00004651"/>
    </source>
</evidence>
<evidence type="ECO:0000256" key="5">
    <source>
        <dbReference type="ARBA" id="ARBA00023136"/>
    </source>
</evidence>
<dbReference type="InterPro" id="IPR010432">
    <property type="entry name" value="RDD"/>
</dbReference>
<feature type="transmembrane region" description="Helical" evidence="6">
    <location>
        <begin position="66"/>
        <end position="90"/>
    </location>
</feature>
<protein>
    <submittedName>
        <fullName evidence="8">RDD family protein</fullName>
    </submittedName>
</protein>
<gene>
    <name evidence="8" type="ORF">EDC28_103299</name>
</gene>
<feature type="domain" description="RDD" evidence="7">
    <location>
        <begin position="8"/>
        <end position="129"/>
    </location>
</feature>
<dbReference type="GO" id="GO:0005886">
    <property type="term" value="C:plasma membrane"/>
    <property type="evidence" value="ECO:0007669"/>
    <property type="project" value="UniProtKB-SubCell"/>
</dbReference>
<evidence type="ECO:0000256" key="3">
    <source>
        <dbReference type="ARBA" id="ARBA00022692"/>
    </source>
</evidence>
<sequence>MKGHFPRASFGRRLAALCYDYLLACAVFMLAHFLGFALLALAIQLFPALLDGYPDQASFMRDQPLYSLYLLLCVLGFFLWFWTHGGQTLGMRAWRLKLQSQQGGPVSLKQALLRALCALLGAGTLGVLLGSRRLALQDRASHTEVVLVDTPKP</sequence>
<keyword evidence="2" id="KW-1003">Cell membrane</keyword>
<keyword evidence="4 6" id="KW-1133">Transmembrane helix</keyword>
<evidence type="ECO:0000313" key="9">
    <source>
        <dbReference type="Proteomes" id="UP000268033"/>
    </source>
</evidence>
<reference evidence="8 9" key="1">
    <citation type="submission" date="2018-11" db="EMBL/GenBank/DDBJ databases">
        <title>Genomic Encyclopedia of Type Strains, Phase IV (KMG-IV): sequencing the most valuable type-strain genomes for metagenomic binning, comparative biology and taxonomic classification.</title>
        <authorList>
            <person name="Goeker M."/>
        </authorList>
    </citation>
    <scope>NUCLEOTIDE SEQUENCE [LARGE SCALE GENOMIC DNA]</scope>
    <source>
        <strain evidence="8 9">DSM 21945</strain>
    </source>
</reference>
<evidence type="ECO:0000259" key="7">
    <source>
        <dbReference type="Pfam" id="PF06271"/>
    </source>
</evidence>
<keyword evidence="3 6" id="KW-0812">Transmembrane</keyword>
<dbReference type="RefSeq" id="WP_123421100.1">
    <property type="nucleotide sequence ID" value="NZ_RJUL01000003.1"/>
</dbReference>